<feature type="domain" description="Flavin reductase like" evidence="2">
    <location>
        <begin position="16"/>
        <end position="163"/>
    </location>
</feature>
<evidence type="ECO:0000313" key="3">
    <source>
        <dbReference type="EMBL" id="GHC60728.1"/>
    </source>
</evidence>
<name>A0A8J3GEJ1_9HYPH</name>
<dbReference type="GO" id="GO:0010181">
    <property type="term" value="F:FMN binding"/>
    <property type="evidence" value="ECO:0007669"/>
    <property type="project" value="InterPro"/>
</dbReference>
<comment type="caution">
    <text evidence="3">The sequence shown here is derived from an EMBL/GenBank/DDBJ whole genome shotgun (WGS) entry which is preliminary data.</text>
</comment>
<dbReference type="SUPFAM" id="SSF50475">
    <property type="entry name" value="FMN-binding split barrel"/>
    <property type="match status" value="1"/>
</dbReference>
<dbReference type="GO" id="GO:0042602">
    <property type="term" value="F:riboflavin reductase (NADPH) activity"/>
    <property type="evidence" value="ECO:0007669"/>
    <property type="project" value="TreeGrafter"/>
</dbReference>
<dbReference type="Proteomes" id="UP000641137">
    <property type="component" value="Unassembled WGS sequence"/>
</dbReference>
<organism evidence="3 4">
    <name type="scientific">Limoniibacter endophyticus</name>
    <dbReference type="NCBI Taxonomy" id="1565040"/>
    <lineage>
        <taxon>Bacteria</taxon>
        <taxon>Pseudomonadati</taxon>
        <taxon>Pseudomonadota</taxon>
        <taxon>Alphaproteobacteria</taxon>
        <taxon>Hyphomicrobiales</taxon>
        <taxon>Bartonellaceae</taxon>
        <taxon>Limoniibacter</taxon>
    </lineage>
</organism>
<sequence length="167" mass="18218">MLTMNEIGPQAYRDAMARFAGAVHVATTDGKAGRRGTTVIAACSVSDNPATILVCVNATSEANQRFLDNGVFALNTLSTPQHEVAQAFSGMADIEPEDRFNIGRWDKLASGAPTLVDAMATFDCRLVEVKRMHTHFVLFGEVVALRTGQLIEPLLYLNRTYRSLSKI</sequence>
<proteinExistence type="predicted"/>
<accession>A0A8J3GEJ1</accession>
<dbReference type="GO" id="GO:0006208">
    <property type="term" value="P:pyrimidine nucleobase catabolic process"/>
    <property type="evidence" value="ECO:0007669"/>
    <property type="project" value="TreeGrafter"/>
</dbReference>
<dbReference type="InterPro" id="IPR050268">
    <property type="entry name" value="NADH-dep_flavin_reductase"/>
</dbReference>
<dbReference type="AlphaFoldDB" id="A0A8J3GEJ1"/>
<protein>
    <submittedName>
        <fullName evidence="3">4-hydroxyphenylacetate 3-monooxygenase</fullName>
    </submittedName>
</protein>
<dbReference type="PANTHER" id="PTHR30466">
    <property type="entry name" value="FLAVIN REDUCTASE"/>
    <property type="match status" value="1"/>
</dbReference>
<gene>
    <name evidence="3" type="ORF">GCM10010136_00930</name>
</gene>
<keyword evidence="4" id="KW-1185">Reference proteome</keyword>
<dbReference type="InterPro" id="IPR012349">
    <property type="entry name" value="Split_barrel_FMN-bd"/>
</dbReference>
<dbReference type="PANTHER" id="PTHR30466:SF1">
    <property type="entry name" value="FMN REDUCTASE (NADH) RUTF"/>
    <property type="match status" value="1"/>
</dbReference>
<dbReference type="SMART" id="SM00903">
    <property type="entry name" value="Flavin_Reduct"/>
    <property type="match status" value="1"/>
</dbReference>
<keyword evidence="1" id="KW-0560">Oxidoreductase</keyword>
<evidence type="ECO:0000256" key="1">
    <source>
        <dbReference type="ARBA" id="ARBA00023002"/>
    </source>
</evidence>
<evidence type="ECO:0000313" key="4">
    <source>
        <dbReference type="Proteomes" id="UP000641137"/>
    </source>
</evidence>
<dbReference type="EMBL" id="BMZO01000001">
    <property type="protein sequence ID" value="GHC60728.1"/>
    <property type="molecule type" value="Genomic_DNA"/>
</dbReference>
<reference evidence="3" key="2">
    <citation type="submission" date="2020-09" db="EMBL/GenBank/DDBJ databases">
        <authorList>
            <person name="Sun Q."/>
            <person name="Kim S."/>
        </authorList>
    </citation>
    <scope>NUCLEOTIDE SEQUENCE</scope>
    <source>
        <strain evidence="3">KCTC 42097</strain>
    </source>
</reference>
<evidence type="ECO:0000259" key="2">
    <source>
        <dbReference type="SMART" id="SM00903"/>
    </source>
</evidence>
<reference evidence="3" key="1">
    <citation type="journal article" date="2014" name="Int. J. Syst. Evol. Microbiol.">
        <title>Complete genome sequence of Corynebacterium casei LMG S-19264T (=DSM 44701T), isolated from a smear-ripened cheese.</title>
        <authorList>
            <consortium name="US DOE Joint Genome Institute (JGI-PGF)"/>
            <person name="Walter F."/>
            <person name="Albersmeier A."/>
            <person name="Kalinowski J."/>
            <person name="Ruckert C."/>
        </authorList>
    </citation>
    <scope>NUCLEOTIDE SEQUENCE</scope>
    <source>
        <strain evidence="3">KCTC 42097</strain>
    </source>
</reference>
<dbReference type="InterPro" id="IPR002563">
    <property type="entry name" value="Flavin_Rdtase-like_dom"/>
</dbReference>
<dbReference type="Pfam" id="PF01613">
    <property type="entry name" value="Flavin_Reduct"/>
    <property type="match status" value="1"/>
</dbReference>
<dbReference type="Gene3D" id="2.30.110.10">
    <property type="entry name" value="Electron Transport, Fmn-binding Protein, Chain A"/>
    <property type="match status" value="1"/>
</dbReference>
<dbReference type="RefSeq" id="WP_189486743.1">
    <property type="nucleotide sequence ID" value="NZ_BMZO01000001.1"/>
</dbReference>